<dbReference type="SMART" id="SM00249">
    <property type="entry name" value="PHD"/>
    <property type="match status" value="1"/>
</dbReference>
<feature type="site" description="Histone H3K4me3 binding" evidence="9">
    <location>
        <position position="134"/>
    </location>
</feature>
<dbReference type="FunFam" id="3.30.40.10:FF:000569">
    <property type="entry name" value="Chromatin modification-related protein"/>
    <property type="match status" value="1"/>
</dbReference>
<dbReference type="EMBL" id="LT598482">
    <property type="protein sequence ID" value="SCU85470.1"/>
    <property type="molecule type" value="Genomic_DNA"/>
</dbReference>
<dbReference type="Proteomes" id="UP000191144">
    <property type="component" value="Chromosome D"/>
</dbReference>
<keyword evidence="13" id="KW-1185">Reference proteome</keyword>
<feature type="binding site" evidence="10">
    <location>
        <position position="168"/>
    </location>
    <ligand>
        <name>Zn(2+)</name>
        <dbReference type="ChEBI" id="CHEBI:29105"/>
        <label>2</label>
    </ligand>
</feature>
<evidence type="ECO:0000256" key="2">
    <source>
        <dbReference type="ARBA" id="ARBA00010210"/>
    </source>
</evidence>
<dbReference type="AlphaFoldDB" id="A0A1G4J6W0"/>
<dbReference type="InterPro" id="IPR013083">
    <property type="entry name" value="Znf_RING/FYVE/PHD"/>
</dbReference>
<organism evidence="12 13">
    <name type="scientific">Lachancea meyersii CBS 8951</name>
    <dbReference type="NCBI Taxonomy" id="1266667"/>
    <lineage>
        <taxon>Eukaryota</taxon>
        <taxon>Fungi</taxon>
        <taxon>Dikarya</taxon>
        <taxon>Ascomycota</taxon>
        <taxon>Saccharomycotina</taxon>
        <taxon>Saccharomycetes</taxon>
        <taxon>Saccharomycetales</taxon>
        <taxon>Saccharomycetaceae</taxon>
        <taxon>Lachancea</taxon>
    </lineage>
</organism>
<dbReference type="CDD" id="cd15505">
    <property type="entry name" value="PHD_ING"/>
    <property type="match status" value="1"/>
</dbReference>
<evidence type="ECO:0000256" key="5">
    <source>
        <dbReference type="ARBA" id="ARBA00022833"/>
    </source>
</evidence>
<dbReference type="OrthoDB" id="5411773at2759"/>
<dbReference type="Gene3D" id="3.30.40.10">
    <property type="entry name" value="Zinc/RING finger domain, C3HC4 (zinc finger)"/>
    <property type="match status" value="1"/>
</dbReference>
<evidence type="ECO:0000313" key="12">
    <source>
        <dbReference type="EMBL" id="SCU85470.1"/>
    </source>
</evidence>
<feature type="binding site" evidence="10">
    <location>
        <position position="142"/>
    </location>
    <ligand>
        <name>Zn(2+)</name>
        <dbReference type="ChEBI" id="CHEBI:29105"/>
        <label>2</label>
    </ligand>
</feature>
<evidence type="ECO:0000256" key="7">
    <source>
        <dbReference type="ARBA" id="ARBA00023163"/>
    </source>
</evidence>
<proteinExistence type="inferred from homology"/>
<evidence type="ECO:0000256" key="10">
    <source>
        <dbReference type="PIRSR" id="PIRSR628651-51"/>
    </source>
</evidence>
<feature type="binding site" evidence="10">
    <location>
        <position position="126"/>
    </location>
    <ligand>
        <name>Zn(2+)</name>
        <dbReference type="ChEBI" id="CHEBI:29105"/>
        <label>1</label>
    </ligand>
</feature>
<feature type="binding site" evidence="10">
    <location>
        <position position="137"/>
    </location>
    <ligand>
        <name>Zn(2+)</name>
        <dbReference type="ChEBI" id="CHEBI:29105"/>
        <label>2</label>
    </ligand>
</feature>
<feature type="binding site" evidence="10">
    <location>
        <position position="164"/>
    </location>
    <ligand>
        <name>Zn(2+)</name>
        <dbReference type="ChEBI" id="CHEBI:29105"/>
        <label>2</label>
    </ligand>
</feature>
<feature type="binding site" evidence="10">
    <location>
        <position position="148"/>
    </location>
    <ligand>
        <name>Zn(2+)</name>
        <dbReference type="ChEBI" id="CHEBI:29105"/>
        <label>1</label>
    </ligand>
</feature>
<keyword evidence="7" id="KW-0804">Transcription</keyword>
<dbReference type="InterPro" id="IPR001965">
    <property type="entry name" value="Znf_PHD"/>
</dbReference>
<keyword evidence="5 10" id="KW-0862">Zinc</keyword>
<dbReference type="GO" id="GO:0000785">
    <property type="term" value="C:chromatin"/>
    <property type="evidence" value="ECO:0007669"/>
    <property type="project" value="UniProtKB-ARBA"/>
</dbReference>
<dbReference type="GO" id="GO:0008270">
    <property type="term" value="F:zinc ion binding"/>
    <property type="evidence" value="ECO:0007669"/>
    <property type="project" value="UniProtKB-KW"/>
</dbReference>
<feature type="site" description="Histone H3K4me3 binding" evidence="9">
    <location>
        <position position="123"/>
    </location>
</feature>
<feature type="site" description="Histone H3K4me3 binding" evidence="9">
    <location>
        <position position="146"/>
    </location>
</feature>
<evidence type="ECO:0000256" key="4">
    <source>
        <dbReference type="ARBA" id="ARBA00022771"/>
    </source>
</evidence>
<dbReference type="GO" id="GO:0005634">
    <property type="term" value="C:nucleus"/>
    <property type="evidence" value="ECO:0007669"/>
    <property type="project" value="UniProtKB-SubCell"/>
</dbReference>
<comment type="subcellular location">
    <subcellularLocation>
        <location evidence="1">Nucleus</location>
    </subcellularLocation>
</comment>
<dbReference type="PANTHER" id="PTHR10333">
    <property type="entry name" value="INHIBITOR OF GROWTH PROTEIN"/>
    <property type="match status" value="1"/>
</dbReference>
<keyword evidence="4" id="KW-0863">Zinc-finger</keyword>
<keyword evidence="3 10" id="KW-0479">Metal-binding</keyword>
<accession>A0A1G4J6W0</accession>
<dbReference type="SUPFAM" id="SSF57903">
    <property type="entry name" value="FYVE/PHD zinc finger"/>
    <property type="match status" value="1"/>
</dbReference>
<evidence type="ECO:0000256" key="1">
    <source>
        <dbReference type="ARBA" id="ARBA00004123"/>
    </source>
</evidence>
<feature type="site" description="Histone H3K4me3 binding" evidence="9">
    <location>
        <position position="138"/>
    </location>
</feature>
<evidence type="ECO:0000256" key="9">
    <source>
        <dbReference type="PIRSR" id="PIRSR628651-50"/>
    </source>
</evidence>
<evidence type="ECO:0000256" key="6">
    <source>
        <dbReference type="ARBA" id="ARBA00023015"/>
    </source>
</evidence>
<evidence type="ECO:0000313" key="13">
    <source>
        <dbReference type="Proteomes" id="UP000191144"/>
    </source>
</evidence>
<feature type="binding site" evidence="10">
    <location>
        <position position="124"/>
    </location>
    <ligand>
        <name>Zn(2+)</name>
        <dbReference type="ChEBI" id="CHEBI:29105"/>
        <label>1</label>
    </ligand>
</feature>
<reference evidence="13" key="1">
    <citation type="submission" date="2016-03" db="EMBL/GenBank/DDBJ databases">
        <authorList>
            <person name="Devillers Hugo."/>
        </authorList>
    </citation>
    <scope>NUCLEOTIDE SEQUENCE [LARGE SCALE GENOMIC DNA]</scope>
</reference>
<dbReference type="PANTHER" id="PTHR10333:SF103">
    <property type="entry name" value="INHIBITOR OF GROWTH PROTEIN 3"/>
    <property type="match status" value="1"/>
</dbReference>
<sequence length="180" mass="21293">METDVRYTFLDALDHLPSDLIRSLWTIQGLELRQDEIRTFVDQQAVKEAQHLQRLIQQRQEQLDFQIQEMQEMAEVQARYLAHEESVELKTKSAKTHTRIPQPPEPLKIKINLKPSHSDEPVYCHCRNVSYGQMIACDNRRCPTEWFHYACVGLTHAPKGKWYCSERCHRQATKKKFMNL</sequence>
<comment type="similarity">
    <text evidence="2">Belongs to the ING family.</text>
</comment>
<keyword evidence="8" id="KW-0539">Nucleus</keyword>
<evidence type="ECO:0000256" key="8">
    <source>
        <dbReference type="ARBA" id="ARBA00023242"/>
    </source>
</evidence>
<evidence type="ECO:0000256" key="3">
    <source>
        <dbReference type="ARBA" id="ARBA00022723"/>
    </source>
</evidence>
<protein>
    <submittedName>
        <fullName evidence="12">LAME_0D01464g1_1</fullName>
    </submittedName>
</protein>
<keyword evidence="6" id="KW-0805">Transcription regulation</keyword>
<evidence type="ECO:0000259" key="11">
    <source>
        <dbReference type="SMART" id="SM00249"/>
    </source>
</evidence>
<feature type="domain" description="Zinc finger PHD-type" evidence="11">
    <location>
        <begin position="123"/>
        <end position="169"/>
    </location>
</feature>
<dbReference type="InterPro" id="IPR028651">
    <property type="entry name" value="ING_fam"/>
</dbReference>
<dbReference type="InterPro" id="IPR011011">
    <property type="entry name" value="Znf_FYVE_PHD"/>
</dbReference>
<name>A0A1G4J6W0_9SACH</name>
<feature type="binding site" evidence="10">
    <location>
        <position position="151"/>
    </location>
    <ligand>
        <name>Zn(2+)</name>
        <dbReference type="ChEBI" id="CHEBI:29105"/>
        <label>1</label>
    </ligand>
</feature>
<gene>
    <name evidence="12" type="ORF">LAME_0D01464G</name>
</gene>